<reference evidence="1" key="1">
    <citation type="submission" date="2021-02" db="EMBL/GenBank/DDBJ databases">
        <authorList>
            <person name="Nowell W R."/>
        </authorList>
    </citation>
    <scope>NUCLEOTIDE SEQUENCE</scope>
    <source>
        <strain evidence="1">Ploen Becks lab</strain>
    </source>
</reference>
<keyword evidence="2" id="KW-1185">Reference proteome</keyword>
<evidence type="ECO:0000313" key="2">
    <source>
        <dbReference type="Proteomes" id="UP000663879"/>
    </source>
</evidence>
<dbReference type="Proteomes" id="UP000663879">
    <property type="component" value="Unassembled WGS sequence"/>
</dbReference>
<gene>
    <name evidence="1" type="ORF">OXX778_LOCUS21182</name>
</gene>
<name>A0A814P9H9_9BILA</name>
<comment type="caution">
    <text evidence="1">The sequence shown here is derived from an EMBL/GenBank/DDBJ whole genome shotgun (WGS) entry which is preliminary data.</text>
</comment>
<sequence length="61" mass="7681">MSRRLYRYLDEDEDDYEIVYARQEYKPKIKYVYDDNDDKTKYVYDDNDDDDEQKFYVINGK</sequence>
<feature type="non-terminal residue" evidence="1">
    <location>
        <position position="61"/>
    </location>
</feature>
<evidence type="ECO:0000313" key="1">
    <source>
        <dbReference type="EMBL" id="CAF1101702.1"/>
    </source>
</evidence>
<proteinExistence type="predicted"/>
<dbReference type="EMBL" id="CAJNOC010007594">
    <property type="protein sequence ID" value="CAF1101702.1"/>
    <property type="molecule type" value="Genomic_DNA"/>
</dbReference>
<accession>A0A814P9H9</accession>
<organism evidence="1 2">
    <name type="scientific">Brachionus calyciflorus</name>
    <dbReference type="NCBI Taxonomy" id="104777"/>
    <lineage>
        <taxon>Eukaryota</taxon>
        <taxon>Metazoa</taxon>
        <taxon>Spiralia</taxon>
        <taxon>Gnathifera</taxon>
        <taxon>Rotifera</taxon>
        <taxon>Eurotatoria</taxon>
        <taxon>Monogononta</taxon>
        <taxon>Pseudotrocha</taxon>
        <taxon>Ploima</taxon>
        <taxon>Brachionidae</taxon>
        <taxon>Brachionus</taxon>
    </lineage>
</organism>
<protein>
    <submittedName>
        <fullName evidence="1">Uncharacterized protein</fullName>
    </submittedName>
</protein>
<dbReference type="AlphaFoldDB" id="A0A814P9H9"/>